<reference evidence="4 5" key="1">
    <citation type="submission" date="2016-11" db="EMBL/GenBank/DDBJ databases">
        <authorList>
            <person name="Jaros S."/>
            <person name="Januszkiewicz K."/>
            <person name="Wedrychowicz H."/>
        </authorList>
    </citation>
    <scope>NUCLEOTIDE SEQUENCE [LARGE SCALE GENOMIC DNA]</scope>
    <source>
        <strain evidence="4 5">DSM 5091</strain>
    </source>
</reference>
<proteinExistence type="inferred from homology"/>
<evidence type="ECO:0000313" key="5">
    <source>
        <dbReference type="Proteomes" id="UP000184171"/>
    </source>
</evidence>
<name>A0A1M6KSY7_MALRU</name>
<evidence type="ECO:0000313" key="4">
    <source>
        <dbReference type="EMBL" id="SHJ62043.1"/>
    </source>
</evidence>
<protein>
    <submittedName>
        <fullName evidence="4">Type IV secretion system protein VirB9</fullName>
    </submittedName>
</protein>
<comment type="similarity">
    <text evidence="1">Belongs to the TrbG/VirB9 family.</text>
</comment>
<keyword evidence="2 3" id="KW-0732">Signal</keyword>
<evidence type="ECO:0000256" key="2">
    <source>
        <dbReference type="ARBA" id="ARBA00022729"/>
    </source>
</evidence>
<dbReference type="NCBIfam" id="TIGR02781">
    <property type="entry name" value="VirB9"/>
    <property type="match status" value="1"/>
</dbReference>
<sequence length="269" mass="30539">MKRTIIILLFLLPWTANALEIPAGGEFDQRIKFIAYNPAEVVGIMGHYGFSTHIEFAPGEKIVKIGIGDRKAWDISEQNNHLFLKPIAKQPITNMTVLTNYRVYNFELNAHASKRGAHPEPNDMCFQVKFEYPASAARAAERVAEKEKLRDMLNQNDESQPKNFNYWTKGSKTLSPNKAYDDKRFTYLTFANNKEMPAIYIENPDGTESLVNSHVEGDVIILHKVAEKFVLRKGLLVACVYNRSYDEDGVTNERGTTIPGVKRQIKGEI</sequence>
<evidence type="ECO:0000256" key="1">
    <source>
        <dbReference type="ARBA" id="ARBA00006135"/>
    </source>
</evidence>
<gene>
    <name evidence="4" type="ORF">SAMN02745165_02786</name>
</gene>
<dbReference type="AlphaFoldDB" id="A0A1M6KSY7"/>
<organism evidence="4 5">
    <name type="scientific">Malonomonas rubra DSM 5091</name>
    <dbReference type="NCBI Taxonomy" id="1122189"/>
    <lineage>
        <taxon>Bacteria</taxon>
        <taxon>Pseudomonadati</taxon>
        <taxon>Thermodesulfobacteriota</taxon>
        <taxon>Desulfuromonadia</taxon>
        <taxon>Desulfuromonadales</taxon>
        <taxon>Geopsychrobacteraceae</taxon>
        <taxon>Malonomonas</taxon>
    </lineage>
</organism>
<dbReference type="InterPro" id="IPR033645">
    <property type="entry name" value="VirB9/CagX/TrbG_C"/>
</dbReference>
<dbReference type="InterPro" id="IPR038161">
    <property type="entry name" value="VirB9/CagX/TrbG_C_sf"/>
</dbReference>
<dbReference type="Gene3D" id="2.60.40.2500">
    <property type="match status" value="1"/>
</dbReference>
<dbReference type="STRING" id="1122189.SAMN02745165_02786"/>
<accession>A0A1M6KSY7</accession>
<dbReference type="OrthoDB" id="9773431at2"/>
<keyword evidence="5" id="KW-1185">Reference proteome</keyword>
<dbReference type="InterPro" id="IPR010258">
    <property type="entry name" value="Conjugal_tfr_TrbG/VirB9/CagX"/>
</dbReference>
<feature type="chain" id="PRO_5013246243" evidence="3">
    <location>
        <begin position="19"/>
        <end position="269"/>
    </location>
</feature>
<dbReference type="InterPro" id="IPR014148">
    <property type="entry name" value="VirB9"/>
</dbReference>
<dbReference type="Pfam" id="PF03524">
    <property type="entry name" value="CagX"/>
    <property type="match status" value="1"/>
</dbReference>
<feature type="signal peptide" evidence="3">
    <location>
        <begin position="1"/>
        <end position="18"/>
    </location>
</feature>
<dbReference type="RefSeq" id="WP_072909352.1">
    <property type="nucleotide sequence ID" value="NZ_FQZT01000011.1"/>
</dbReference>
<evidence type="ECO:0000256" key="3">
    <source>
        <dbReference type="SAM" id="SignalP"/>
    </source>
</evidence>
<dbReference type="CDD" id="cd06911">
    <property type="entry name" value="VirB9_CagX_TrbG"/>
    <property type="match status" value="1"/>
</dbReference>
<dbReference type="EMBL" id="FQZT01000011">
    <property type="protein sequence ID" value="SHJ62043.1"/>
    <property type="molecule type" value="Genomic_DNA"/>
</dbReference>
<dbReference type="Proteomes" id="UP000184171">
    <property type="component" value="Unassembled WGS sequence"/>
</dbReference>